<dbReference type="AlphaFoldDB" id="A0A9R0ZPP7"/>
<dbReference type="Gramene" id="TRITD7Av1G276190.1">
    <property type="protein sequence ID" value="TRITD7Av1G276190.1"/>
    <property type="gene ID" value="TRITD7Av1G276190"/>
</dbReference>
<evidence type="ECO:0000256" key="5">
    <source>
        <dbReference type="ARBA" id="ARBA00023180"/>
    </source>
</evidence>
<dbReference type="Proteomes" id="UP000324705">
    <property type="component" value="Chromosome 7A"/>
</dbReference>
<evidence type="ECO:0000256" key="3">
    <source>
        <dbReference type="ARBA" id="ARBA00022679"/>
    </source>
</evidence>
<organism evidence="7 8">
    <name type="scientific">Triticum turgidum subsp. durum</name>
    <name type="common">Durum wheat</name>
    <name type="synonym">Triticum durum</name>
    <dbReference type="NCBI Taxonomy" id="4567"/>
    <lineage>
        <taxon>Eukaryota</taxon>
        <taxon>Viridiplantae</taxon>
        <taxon>Streptophyta</taxon>
        <taxon>Embryophyta</taxon>
        <taxon>Tracheophyta</taxon>
        <taxon>Spermatophyta</taxon>
        <taxon>Magnoliopsida</taxon>
        <taxon>Liliopsida</taxon>
        <taxon>Poales</taxon>
        <taxon>Poaceae</taxon>
        <taxon>BOP clade</taxon>
        <taxon>Pooideae</taxon>
        <taxon>Triticodae</taxon>
        <taxon>Triticeae</taxon>
        <taxon>Triticinae</taxon>
        <taxon>Triticum</taxon>
    </lineage>
</organism>
<keyword evidence="5" id="KW-0325">Glycoprotein</keyword>
<keyword evidence="3" id="KW-0808">Transferase</keyword>
<evidence type="ECO:0000313" key="8">
    <source>
        <dbReference type="Proteomes" id="UP000324705"/>
    </source>
</evidence>
<keyword evidence="4 6" id="KW-0472">Membrane</keyword>
<evidence type="ECO:0008006" key="9">
    <source>
        <dbReference type="Google" id="ProtNLM"/>
    </source>
</evidence>
<protein>
    <recommendedName>
        <fullName evidence="9">BGGP Beta-1-3-galactosyl-O-glycosyl-glycoprotein</fullName>
    </recommendedName>
</protein>
<keyword evidence="6" id="KW-0812">Transmembrane</keyword>
<comment type="subcellular location">
    <subcellularLocation>
        <location evidence="1">Membrane</location>
        <topology evidence="1">Single-pass type II membrane protein</topology>
    </subcellularLocation>
</comment>
<feature type="transmembrane region" description="Helical" evidence="6">
    <location>
        <begin position="43"/>
        <end position="64"/>
    </location>
</feature>
<gene>
    <name evidence="7" type="ORF">TRITD_7Av1G276190</name>
</gene>
<dbReference type="InterPro" id="IPR044610">
    <property type="entry name" value="GLCAT14A/B/C"/>
</dbReference>
<dbReference type="PANTHER" id="PTHR45719">
    <property type="entry name" value="GLYCOSYLTRANSFERASE"/>
    <property type="match status" value="1"/>
</dbReference>
<accession>A0A9R0ZPP7</accession>
<evidence type="ECO:0000256" key="4">
    <source>
        <dbReference type="ARBA" id="ARBA00023136"/>
    </source>
</evidence>
<dbReference type="GO" id="GO:0015020">
    <property type="term" value="F:glucuronosyltransferase activity"/>
    <property type="evidence" value="ECO:0007669"/>
    <property type="project" value="InterPro"/>
</dbReference>
<dbReference type="EMBL" id="LT934123">
    <property type="protein sequence ID" value="VAI81770.1"/>
    <property type="molecule type" value="Genomic_DNA"/>
</dbReference>
<dbReference type="GO" id="GO:0016020">
    <property type="term" value="C:membrane"/>
    <property type="evidence" value="ECO:0007669"/>
    <property type="project" value="UniProtKB-SubCell"/>
</dbReference>
<name>A0A9R0ZPP7_TRITD</name>
<keyword evidence="6" id="KW-1133">Transmembrane helix</keyword>
<keyword evidence="2" id="KW-0328">Glycosyltransferase</keyword>
<evidence type="ECO:0000256" key="2">
    <source>
        <dbReference type="ARBA" id="ARBA00022676"/>
    </source>
</evidence>
<dbReference type="PANTHER" id="PTHR45719:SF16">
    <property type="entry name" value="BGGP BETA-1-3-GALACTOSYL-O-GLYCOSYL-GLYCOPROTEIN"/>
    <property type="match status" value="1"/>
</dbReference>
<evidence type="ECO:0000313" key="7">
    <source>
        <dbReference type="EMBL" id="VAI81770.1"/>
    </source>
</evidence>
<evidence type="ECO:0000256" key="1">
    <source>
        <dbReference type="ARBA" id="ARBA00004606"/>
    </source>
</evidence>
<dbReference type="OMA" id="YLIRGWN"/>
<sequence>MDTPSMPPTQHQPADSHPYSVTLDIGSPSSLFGRSCGGIDLRWVRSVAAGGIFSVFLLAAYLIAFPSTTIFHQRYPSSATSSTSSQAGTPRFAYLVSGSAGEAGRLRRCLLALYHPRNHYILHLDAEASDSEHAELAAFVAEHPVLAAVGNVRVLQKANHQGSITMVTTTLHAAANFLPGPGADWDWFINLSASDYPLVTQDDLMDVFSRLPRDLNFIDHTSDTGRKASSRAMAGIVDPGLWKNDTEKQELPTAFTLFKGSAWTVLSRPFVKYLIRGWNNLPRTLLVSYANLVSSPEAYFHTMACNAEEFRNTTVNHDMRYIFWGDFPAHQPELINSSHWDRMLDSDAPFACKFGQDDPVLDRIDVGLRSRQPGMLAPGSWSIGDTGGDGSFWIVRDATPLRPGPGAARLQRLVTSLLSEDNFRPNQCKLVDDNA</sequence>
<reference evidence="7 8" key="1">
    <citation type="submission" date="2017-09" db="EMBL/GenBank/DDBJ databases">
        <authorList>
            <consortium name="International Durum Wheat Genome Sequencing Consortium (IDWGSC)"/>
            <person name="Milanesi L."/>
        </authorList>
    </citation>
    <scope>NUCLEOTIDE SEQUENCE [LARGE SCALE GENOMIC DNA]</scope>
    <source>
        <strain evidence="8">cv. Svevo</strain>
    </source>
</reference>
<keyword evidence="8" id="KW-1185">Reference proteome</keyword>
<evidence type="ECO:0000256" key="6">
    <source>
        <dbReference type="SAM" id="Phobius"/>
    </source>
</evidence>
<dbReference type="InterPro" id="IPR003406">
    <property type="entry name" value="Glyco_trans_14"/>
</dbReference>
<dbReference type="Pfam" id="PF02485">
    <property type="entry name" value="Branch"/>
    <property type="match status" value="1"/>
</dbReference>
<proteinExistence type="predicted"/>